<dbReference type="Proteomes" id="UP000054422">
    <property type="component" value="Unassembled WGS sequence"/>
</dbReference>
<accession>A0A0A2SQG3</accession>
<dbReference type="EMBL" id="JNCF01000030">
    <property type="protein sequence ID" value="KGP62992.1"/>
    <property type="molecule type" value="Genomic_DNA"/>
</dbReference>
<protein>
    <recommendedName>
        <fullName evidence="3">Dot/Icm T4SS effector</fullName>
    </recommendedName>
</protein>
<sequence length="1322" mass="153365">MKQLIDIIKGQIQQIPIPDIRNLLWSHFKDDAYHLTKLFCKQLPADENQLEFEKPIPFRLPRSLSVLAIVLIYAPNQLCQEILDKLPEALNTINKPEDLSPDELIDKFLKQLVHYSASWPIIMALKKQGAKDLIQILEEADERSLLAFSYLTKGTDLNVLIDTFLVKSSDDLELVDRNRLVQFLRQPDLSGWLNHFLDVLIYGATNVLSIHVLLLAVAPCVKEIDRLKELRACLAQFPFSIHLQTMRAVFNFYQDGLKRNLFSSLSHVLISLLYDLLNHSELSVQIEFFKGLSQDTFLLLIEYCLAEYEKNDGQRKQKYKNLLSILCSEFSIPNEECVKKIRTRLNQLDPYLFDNNPKLYQLALDLLAKSNKDKEEFSTYSIVKLLSLPQFIEACSPWVLKRLIERYGHLSLTLSQADYNQEPLFKELGPCFDEINEHMARIDLNLLMYPEAKSYWLMKRNKLLQFRLESSQSSLLHQMERLCEDSNTNHKGLEAIYHYYSLNYPNLRSDLFLRAIAYIYSPAFCIDEVRKPEDQNAFLYWLNQNFNKMTGFTSELTREKDVFLYNSAGQKIGFLNESNIAMTFIDEEAVLLNQTGSTNVAEPLYDKAGQIIGYLTDSSVLIREKGFQKNASAMVLSRLPKNDLEKSSLGLELLLRNVALEHSIEMLYSTELLGSDTNKYLWLNRKLLKLIEEAQREISPHILNPLLDHFDDESLFELLGSIQCKPNAIHLFHYLLSHDNRRSILFSGLHESDFQRFLENHGADVCLADYLANYYDKPWLSECLLRFAYYGKKNKHGNLLSNALAFLAQGALQDKKQAIIFDTVLETLIRSEECASLVLREFLNDRDQTSVQKIANQEIAKVVQFFDKHHLMAVIKQLNKTSYWEKNAQYKLVLHILNHHHGRIFSENDFWFDSRQSTWQDKELKALACFVSRHLSKKRALDNNYNIGYSILGELIFRCARSGITQLFYTRKTLNRAIARLSFTKPFLLRLVDKLWVPKGIREEYTALFLPRKSWFDNPVFLQKELKDRQILCDWSDFIKQTWGKNNGEKPPVICAYLLSYSGNKTALLRLLRDYFNFFQKIPESIQLVSKLLRLFPQRDMSAVLYDALESALIEKPQLLNKPILSDMVFYYGERCIKQKIGHYQAELNLLTYWGQNKHYSLVKKGCELLLENCKDKRVRNQLIKAINEATVEQDLSSIIGKFYFDLVKFFKRLWHYGFNAEKNSSKIVKFCDDSVLGPKRKQAEDFVKIPIPESVSNSHYLGFSEKRKQLFKLLATIKCSPAHFPQTVIHSDGAQTFFGDQTKISTNSLPSATSSPVTYAN</sequence>
<gene>
    <name evidence="1" type="ORF">EP47_02770</name>
</gene>
<evidence type="ECO:0000313" key="2">
    <source>
        <dbReference type="Proteomes" id="UP000054422"/>
    </source>
</evidence>
<evidence type="ECO:0008006" key="3">
    <source>
        <dbReference type="Google" id="ProtNLM"/>
    </source>
</evidence>
<dbReference type="STRING" id="1498499.EP47_02770"/>
<organism evidence="1 2">
    <name type="scientific">Legionella norrlandica</name>
    <dbReference type="NCBI Taxonomy" id="1498499"/>
    <lineage>
        <taxon>Bacteria</taxon>
        <taxon>Pseudomonadati</taxon>
        <taxon>Pseudomonadota</taxon>
        <taxon>Gammaproteobacteria</taxon>
        <taxon>Legionellales</taxon>
        <taxon>Legionellaceae</taxon>
        <taxon>Legionella</taxon>
    </lineage>
</organism>
<evidence type="ECO:0000313" key="1">
    <source>
        <dbReference type="EMBL" id="KGP62992.1"/>
    </source>
</evidence>
<proteinExistence type="predicted"/>
<comment type="caution">
    <text evidence="1">The sequence shown here is derived from an EMBL/GenBank/DDBJ whole genome shotgun (WGS) entry which is preliminary data.</text>
</comment>
<keyword evidence="2" id="KW-1185">Reference proteome</keyword>
<dbReference type="RefSeq" id="WP_035890201.1">
    <property type="nucleotide sequence ID" value="NZ_JNCF01000030.1"/>
</dbReference>
<dbReference type="OrthoDB" id="5631291at2"/>
<name>A0A0A2SQG3_9GAMM</name>
<reference evidence="1 2" key="1">
    <citation type="submission" date="2014-05" db="EMBL/GenBank/DDBJ databases">
        <authorList>
            <person name="Rizzardi K."/>
            <person name="Winiecka-Krusnell J."/>
            <person name="Ramliden M."/>
            <person name="Alm E."/>
            <person name="Andersson S."/>
            <person name="Byfors S."/>
        </authorList>
    </citation>
    <scope>NUCLEOTIDE SEQUENCE [LARGE SCALE GENOMIC DNA]</scope>
    <source>
        <strain evidence="1 2">LEGN</strain>
    </source>
</reference>